<accession>A0A7W2M6W6</accession>
<dbReference type="RefSeq" id="WP_182206100.1">
    <property type="nucleotide sequence ID" value="NZ_JACGLT010000011.1"/>
</dbReference>
<dbReference type="EMBL" id="JACGLT010000011">
    <property type="protein sequence ID" value="MBA6153814.1"/>
    <property type="molecule type" value="Genomic_DNA"/>
</dbReference>
<dbReference type="AlphaFoldDB" id="A0A7W2M6W6"/>
<comment type="caution">
    <text evidence="1">The sequence shown here is derived from an EMBL/GenBank/DDBJ whole genome shotgun (WGS) entry which is preliminary data.</text>
</comment>
<evidence type="ECO:0000313" key="2">
    <source>
        <dbReference type="Proteomes" id="UP000541857"/>
    </source>
</evidence>
<organism evidence="1 2">
    <name type="scientific">Gelidibacter maritimus</name>
    <dbReference type="NCBI Taxonomy" id="2761487"/>
    <lineage>
        <taxon>Bacteria</taxon>
        <taxon>Pseudomonadati</taxon>
        <taxon>Bacteroidota</taxon>
        <taxon>Flavobacteriia</taxon>
        <taxon>Flavobacteriales</taxon>
        <taxon>Flavobacteriaceae</taxon>
        <taxon>Gelidibacter</taxon>
    </lineage>
</organism>
<keyword evidence="2" id="KW-1185">Reference proteome</keyword>
<name>A0A7W2M6W6_9FLAO</name>
<evidence type="ECO:0000313" key="1">
    <source>
        <dbReference type="EMBL" id="MBA6153814.1"/>
    </source>
</evidence>
<reference evidence="1 2" key="1">
    <citation type="submission" date="2020-07" db="EMBL/GenBank/DDBJ databases">
        <title>Bacterium isolated from marine sediment.</title>
        <authorList>
            <person name="Shang D."/>
        </authorList>
    </citation>
    <scope>NUCLEOTIDE SEQUENCE [LARGE SCALE GENOMIC DNA]</scope>
    <source>
        <strain evidence="1 2">F6074</strain>
    </source>
</reference>
<sequence length="97" mass="11176">MRNCILFFLIALPLISCSNDEAEINQGPCDFINFKYYNGSQDVLGEMSNDYVLIAVDSISLDHEIENLISTLSTFDQNYDYLIHKVVNYKFKEIPLN</sequence>
<proteinExistence type="predicted"/>
<gene>
    <name evidence="1" type="ORF">H3Z82_13860</name>
</gene>
<dbReference type="Proteomes" id="UP000541857">
    <property type="component" value="Unassembled WGS sequence"/>
</dbReference>
<protein>
    <submittedName>
        <fullName evidence="1">Uncharacterized protein</fullName>
    </submittedName>
</protein>